<evidence type="ECO:0000313" key="3">
    <source>
        <dbReference type="Proteomes" id="UP000215884"/>
    </source>
</evidence>
<accession>A0A2U8PX34</accession>
<dbReference type="PANTHER" id="PTHR15887:SF1">
    <property type="entry name" value="TRANSMEMBRANE PROTEIN 69"/>
    <property type="match status" value="1"/>
</dbReference>
<proteinExistence type="predicted"/>
<dbReference type="PANTHER" id="PTHR15887">
    <property type="entry name" value="TRANSMEMBRANE PROTEIN 69"/>
    <property type="match status" value="1"/>
</dbReference>
<reference evidence="2 3" key="1">
    <citation type="journal article" date="2017" name="Syst. Appl. Microbiol.">
        <title>Soybeans inoculated with root zone soils of Canadian native legumes harbour diverse and novel Bradyrhizobium spp. that possess agricultural potential.</title>
        <authorList>
            <person name="Bromfield E.S.P."/>
            <person name="Cloutier S."/>
            <person name="Tambong J.T."/>
            <person name="Tran Thi T.V."/>
        </authorList>
    </citation>
    <scope>NUCLEOTIDE SEQUENCE [LARGE SCALE GENOMIC DNA]</scope>
    <source>
        <strain evidence="2 3">39S1MB</strain>
    </source>
</reference>
<evidence type="ECO:0000256" key="1">
    <source>
        <dbReference type="SAM" id="Phobius"/>
    </source>
</evidence>
<dbReference type="InterPro" id="IPR021836">
    <property type="entry name" value="DUF3429"/>
</dbReference>
<dbReference type="KEGG" id="brq:CIT40_21640"/>
<keyword evidence="1" id="KW-0812">Transmembrane</keyword>
<gene>
    <name evidence="2" type="ORF">CIT40_21640</name>
</gene>
<dbReference type="OrthoDB" id="5297436at2"/>
<feature type="transmembrane region" description="Helical" evidence="1">
    <location>
        <begin position="114"/>
        <end position="132"/>
    </location>
</feature>
<keyword evidence="1" id="KW-0472">Membrane</keyword>
<dbReference type="EMBL" id="CP029426">
    <property type="protein sequence ID" value="AWM02367.1"/>
    <property type="molecule type" value="Genomic_DNA"/>
</dbReference>
<evidence type="ECO:0000313" key="2">
    <source>
        <dbReference type="EMBL" id="AWM02367.1"/>
    </source>
</evidence>
<dbReference type="Pfam" id="PF11911">
    <property type="entry name" value="DUF3429"/>
    <property type="match status" value="1"/>
</dbReference>
<feature type="transmembrane region" description="Helical" evidence="1">
    <location>
        <begin position="23"/>
        <end position="44"/>
    </location>
</feature>
<dbReference type="Proteomes" id="UP000215884">
    <property type="component" value="Chromosome"/>
</dbReference>
<organism evidence="2 3">
    <name type="scientific">Bradyrhizobium amphicarpaeae</name>
    <dbReference type="NCBI Taxonomy" id="1404768"/>
    <lineage>
        <taxon>Bacteria</taxon>
        <taxon>Pseudomonadati</taxon>
        <taxon>Pseudomonadota</taxon>
        <taxon>Alphaproteobacteria</taxon>
        <taxon>Hyphomicrobiales</taxon>
        <taxon>Nitrobacteraceae</taxon>
        <taxon>Bradyrhizobium</taxon>
    </lineage>
</organism>
<name>A0A2U8PX34_9BRAD</name>
<keyword evidence="1" id="KW-1133">Transmembrane helix</keyword>
<dbReference type="RefSeq" id="WP_094891533.1">
    <property type="nucleotide sequence ID" value="NZ_CP029426.2"/>
</dbReference>
<dbReference type="AlphaFoldDB" id="A0A2U8PX34"/>
<sequence>MSTSPADDHDGGRRRAAPVPTAATWLGGLGLVPFVGLSVASQAIEGDLKTATLRGLLAYGAVILSFLGGIHWGAAMTRSISQPDHGIDSARLGISVVPSLVGWASLLIDVRYGLALLAVGFAANLLLDLRSARQGLVPPWYRRLRQPLTMVVVVALIVAEFGQ</sequence>
<keyword evidence="3" id="KW-1185">Reference proteome</keyword>
<feature type="transmembrane region" description="Helical" evidence="1">
    <location>
        <begin position="56"/>
        <end position="77"/>
    </location>
</feature>
<reference evidence="2 3" key="2">
    <citation type="journal article" date="2019" name="Int. J. Syst. Evol. Microbiol.">
        <title>Description and complete genome sequence of Bradyrhizobium amphicarpaeae sp. nov., harbouring photosystem and nitrogen-fixation genes.</title>
        <authorList>
            <person name="Bromfield E.S.P."/>
            <person name="Cloutier S."/>
            <person name="Nguyen H.D.T."/>
        </authorList>
    </citation>
    <scope>NUCLEOTIDE SEQUENCE [LARGE SCALE GENOMIC DNA]</scope>
    <source>
        <strain evidence="2 3">39S1MB</strain>
    </source>
</reference>
<protein>
    <submittedName>
        <fullName evidence="2">DUF3429 domain-containing protein</fullName>
    </submittedName>
</protein>